<keyword evidence="1" id="KW-0645">Protease</keyword>
<dbReference type="OrthoDB" id="16520at2759"/>
<dbReference type="GO" id="GO:0008239">
    <property type="term" value="F:dipeptidyl-peptidase activity"/>
    <property type="evidence" value="ECO:0007669"/>
    <property type="project" value="TreeGrafter"/>
</dbReference>
<dbReference type="PANTHER" id="PTHR11731:SF200">
    <property type="entry name" value="DIPEPTIDYL PEPTIDASE 10, ISOFORM B"/>
    <property type="match status" value="1"/>
</dbReference>
<dbReference type="PANTHER" id="PTHR11731">
    <property type="entry name" value="PROTEASE FAMILY S9B,C DIPEPTIDYL-PEPTIDASE IV-RELATED"/>
    <property type="match status" value="1"/>
</dbReference>
<evidence type="ECO:0000256" key="2">
    <source>
        <dbReference type="ARBA" id="ARBA00022825"/>
    </source>
</evidence>
<reference evidence="7" key="1">
    <citation type="submission" date="2016-06" db="UniProtKB">
        <authorList>
            <consortium name="WormBaseParasite"/>
        </authorList>
    </citation>
    <scope>IDENTIFICATION</scope>
</reference>
<dbReference type="GO" id="GO:0004177">
    <property type="term" value="F:aminopeptidase activity"/>
    <property type="evidence" value="ECO:0007669"/>
    <property type="project" value="UniProtKB-KW"/>
</dbReference>
<evidence type="ECO:0000313" key="5">
    <source>
        <dbReference type="EMBL" id="VDK40705.1"/>
    </source>
</evidence>
<dbReference type="WBParaSite" id="GPUH_0000373001-mRNA-1">
    <property type="protein sequence ID" value="GPUH_0000373001-mRNA-1"/>
    <property type="gene ID" value="GPUH_0000373001"/>
</dbReference>
<organism evidence="7">
    <name type="scientific">Gongylonema pulchrum</name>
    <dbReference type="NCBI Taxonomy" id="637853"/>
    <lineage>
        <taxon>Eukaryota</taxon>
        <taxon>Metazoa</taxon>
        <taxon>Ecdysozoa</taxon>
        <taxon>Nematoda</taxon>
        <taxon>Chromadorea</taxon>
        <taxon>Rhabditida</taxon>
        <taxon>Spirurina</taxon>
        <taxon>Spiruromorpha</taxon>
        <taxon>Spiruroidea</taxon>
        <taxon>Gongylonematidae</taxon>
        <taxon>Gongylonema</taxon>
    </lineage>
</organism>
<protein>
    <submittedName>
        <fullName evidence="7">Peptidase_S9 domain-containing protein</fullName>
    </submittedName>
</protein>
<dbReference type="EMBL" id="UYRT01006536">
    <property type="protein sequence ID" value="VDK40705.1"/>
    <property type="molecule type" value="Genomic_DNA"/>
</dbReference>
<evidence type="ECO:0000259" key="4">
    <source>
        <dbReference type="Pfam" id="PF00326"/>
    </source>
</evidence>
<dbReference type="GO" id="GO:0005886">
    <property type="term" value="C:plasma membrane"/>
    <property type="evidence" value="ECO:0007669"/>
    <property type="project" value="TreeGrafter"/>
</dbReference>
<feature type="domain" description="Peptidase S9 prolyl oligopeptidase catalytic" evidence="4">
    <location>
        <begin position="4"/>
        <end position="143"/>
    </location>
</feature>
<name>A0A183D4T2_9BILA</name>
<accession>A0A183D4T2</accession>
<evidence type="ECO:0000256" key="3">
    <source>
        <dbReference type="ARBA" id="ARBA00023180"/>
    </source>
</evidence>
<dbReference type="GO" id="GO:0006508">
    <property type="term" value="P:proteolysis"/>
    <property type="evidence" value="ECO:0007669"/>
    <property type="project" value="InterPro"/>
</dbReference>
<keyword evidence="1" id="KW-0378">Hydrolase</keyword>
<dbReference type="Gene3D" id="3.40.50.1820">
    <property type="entry name" value="alpha/beta hydrolase"/>
    <property type="match status" value="1"/>
</dbReference>
<sequence length="145" mass="16414">MFLASNTKYIVVYIDGRGSGMRGWKYKEPVYGRLGTVEIDDQIETMKILAAKHRFIDSKRIGIWGWSYGGFVAAHVVERDSGRLFKCAVSVAPVTDFKLYDATYTERYMGDASELAYERANLVRNVSMFKHVKFLLVHGTADGKS</sequence>
<gene>
    <name evidence="5" type="ORF">GPUH_LOCUS3724</name>
</gene>
<evidence type="ECO:0000313" key="7">
    <source>
        <dbReference type="WBParaSite" id="GPUH_0000373001-mRNA-1"/>
    </source>
</evidence>
<proteinExistence type="predicted"/>
<keyword evidence="6" id="KW-1185">Reference proteome</keyword>
<dbReference type="InterPro" id="IPR050278">
    <property type="entry name" value="Serine_Prot_S9B/DPPIV"/>
</dbReference>
<dbReference type="InterPro" id="IPR029058">
    <property type="entry name" value="AB_hydrolase_fold"/>
</dbReference>
<dbReference type="GO" id="GO:0008236">
    <property type="term" value="F:serine-type peptidase activity"/>
    <property type="evidence" value="ECO:0007669"/>
    <property type="project" value="UniProtKB-KW"/>
</dbReference>
<dbReference type="SUPFAM" id="SSF53474">
    <property type="entry name" value="alpha/beta-Hydrolases"/>
    <property type="match status" value="1"/>
</dbReference>
<reference evidence="5 6" key="2">
    <citation type="submission" date="2018-11" db="EMBL/GenBank/DDBJ databases">
        <authorList>
            <consortium name="Pathogen Informatics"/>
        </authorList>
    </citation>
    <scope>NUCLEOTIDE SEQUENCE [LARGE SCALE GENOMIC DNA]</scope>
</reference>
<keyword evidence="3" id="KW-0325">Glycoprotein</keyword>
<dbReference type="Pfam" id="PF00326">
    <property type="entry name" value="Peptidase_S9"/>
    <property type="match status" value="1"/>
</dbReference>
<evidence type="ECO:0000313" key="6">
    <source>
        <dbReference type="Proteomes" id="UP000271098"/>
    </source>
</evidence>
<keyword evidence="2" id="KW-0720">Serine protease</keyword>
<keyword evidence="1" id="KW-0031">Aminopeptidase</keyword>
<dbReference type="InterPro" id="IPR001375">
    <property type="entry name" value="Peptidase_S9_cat"/>
</dbReference>
<evidence type="ECO:0000256" key="1">
    <source>
        <dbReference type="ARBA" id="ARBA00022438"/>
    </source>
</evidence>
<dbReference type="Proteomes" id="UP000271098">
    <property type="component" value="Unassembled WGS sequence"/>
</dbReference>
<dbReference type="AlphaFoldDB" id="A0A183D4T2"/>